<evidence type="ECO:0000313" key="2">
    <source>
        <dbReference type="Proteomes" id="UP000175971"/>
    </source>
</evidence>
<proteinExistence type="predicted"/>
<dbReference type="OrthoDB" id="3478973at2"/>
<reference evidence="1 2" key="1">
    <citation type="journal article" date="2016" name="Front. Microbiol.">
        <title>Comparative Genomics Analysis of Streptomyces Species Reveals Their Adaptation to the Marine Environment and Their Diversity at the Genomic Level.</title>
        <authorList>
            <person name="Tian X."/>
            <person name="Zhang Z."/>
            <person name="Yang T."/>
            <person name="Chen M."/>
            <person name="Li J."/>
            <person name="Chen F."/>
            <person name="Yang J."/>
            <person name="Li W."/>
            <person name="Zhang B."/>
            <person name="Zhang Z."/>
            <person name="Wu J."/>
            <person name="Zhang C."/>
            <person name="Long L."/>
            <person name="Xiao J."/>
        </authorList>
    </citation>
    <scope>NUCLEOTIDE SEQUENCE [LARGE SCALE GENOMIC DNA]</scope>
    <source>
        <strain evidence="1 2">SCSIO M10372</strain>
    </source>
</reference>
<dbReference type="RefSeq" id="WP_070199673.1">
    <property type="nucleotide sequence ID" value="NZ_LJGZ01000005.1"/>
</dbReference>
<name>A0A1E7M0S9_9ACTN</name>
<evidence type="ECO:0000313" key="1">
    <source>
        <dbReference type="EMBL" id="OEV21986.1"/>
    </source>
</evidence>
<comment type="caution">
    <text evidence="1">The sequence shown here is derived from an EMBL/GenBank/DDBJ whole genome shotgun (WGS) entry which is preliminary data.</text>
</comment>
<organism evidence="1 2">
    <name type="scientific">Streptomyces nanshensis</name>
    <dbReference type="NCBI Taxonomy" id="518642"/>
    <lineage>
        <taxon>Bacteria</taxon>
        <taxon>Bacillati</taxon>
        <taxon>Actinomycetota</taxon>
        <taxon>Actinomycetes</taxon>
        <taxon>Kitasatosporales</taxon>
        <taxon>Streptomycetaceae</taxon>
        <taxon>Streptomyces</taxon>
    </lineage>
</organism>
<accession>A0A1E7M0S9</accession>
<keyword evidence="2" id="KW-1185">Reference proteome</keyword>
<dbReference type="PATRIC" id="fig|518642.7.peg.6083"/>
<protein>
    <submittedName>
        <fullName evidence="1">Uncharacterized protein</fullName>
    </submittedName>
</protein>
<dbReference type="EMBL" id="LJGZ01000005">
    <property type="protein sequence ID" value="OEV21986.1"/>
    <property type="molecule type" value="Genomic_DNA"/>
</dbReference>
<dbReference type="AlphaFoldDB" id="A0A1E7M0S9"/>
<dbReference type="Proteomes" id="UP000175971">
    <property type="component" value="Unassembled WGS sequence"/>
</dbReference>
<sequence length="117" mass="13111">MFEEKLNALSQMMAEHMAAPFPPGFRSLDIEGQDMVLLDADVYGLASVALEGPLDEQRRAGLLRLTVVFERVLPAIDDEYAAKYYTHVRDMAVLAAEIEASRDMQPDQTGEPMRSQH</sequence>
<gene>
    <name evidence="1" type="ORF">AN221_03305</name>
</gene>